<dbReference type="InterPro" id="IPR001387">
    <property type="entry name" value="Cro/C1-type_HTH"/>
</dbReference>
<dbReference type="GO" id="GO:0003677">
    <property type="term" value="F:DNA binding"/>
    <property type="evidence" value="ECO:0007669"/>
    <property type="project" value="InterPro"/>
</dbReference>
<dbReference type="SUPFAM" id="SSF47413">
    <property type="entry name" value="lambda repressor-like DNA-binding domains"/>
    <property type="match status" value="1"/>
</dbReference>
<gene>
    <name evidence="2" type="ORF">FHW18_003521</name>
</gene>
<evidence type="ECO:0000313" key="2">
    <source>
        <dbReference type="EMBL" id="NYE84250.1"/>
    </source>
</evidence>
<dbReference type="CDD" id="cd00093">
    <property type="entry name" value="HTH_XRE"/>
    <property type="match status" value="1"/>
</dbReference>
<dbReference type="EMBL" id="JACBYR010000001">
    <property type="protein sequence ID" value="NYE84250.1"/>
    <property type="molecule type" value="Genomic_DNA"/>
</dbReference>
<dbReference type="Proteomes" id="UP000542125">
    <property type="component" value="Unassembled WGS sequence"/>
</dbReference>
<evidence type="ECO:0000259" key="1">
    <source>
        <dbReference type="PROSITE" id="PS50943"/>
    </source>
</evidence>
<comment type="caution">
    <text evidence="2">The sequence shown here is derived from an EMBL/GenBank/DDBJ whole genome shotgun (WGS) entry which is preliminary data.</text>
</comment>
<reference evidence="2 3" key="1">
    <citation type="submission" date="2020-07" db="EMBL/GenBank/DDBJ databases">
        <title>Genomic Encyclopedia of Type Strains, Phase IV (KMG-V): Genome sequencing to study the core and pangenomes of soil and plant-associated prokaryotes.</title>
        <authorList>
            <person name="Whitman W."/>
        </authorList>
    </citation>
    <scope>NUCLEOTIDE SEQUENCE [LARGE SCALE GENOMIC DNA]</scope>
    <source>
        <strain evidence="2 3">SAS40</strain>
    </source>
</reference>
<proteinExistence type="predicted"/>
<dbReference type="SMART" id="SM00530">
    <property type="entry name" value="HTH_XRE"/>
    <property type="match status" value="1"/>
</dbReference>
<organism evidence="2 3">
    <name type="scientific">Pigmentiphaga litoralis</name>
    <dbReference type="NCBI Taxonomy" id="516702"/>
    <lineage>
        <taxon>Bacteria</taxon>
        <taxon>Pseudomonadati</taxon>
        <taxon>Pseudomonadota</taxon>
        <taxon>Betaproteobacteria</taxon>
        <taxon>Burkholderiales</taxon>
        <taxon>Alcaligenaceae</taxon>
        <taxon>Pigmentiphaga</taxon>
    </lineage>
</organism>
<dbReference type="Gene3D" id="1.10.260.40">
    <property type="entry name" value="lambda repressor-like DNA-binding domains"/>
    <property type="match status" value="1"/>
</dbReference>
<dbReference type="Pfam" id="PF01381">
    <property type="entry name" value="HTH_3"/>
    <property type="match status" value="1"/>
</dbReference>
<dbReference type="RefSeq" id="WP_179587959.1">
    <property type="nucleotide sequence ID" value="NZ_JACBYR010000001.1"/>
</dbReference>
<keyword evidence="3" id="KW-1185">Reference proteome</keyword>
<dbReference type="PROSITE" id="PS50943">
    <property type="entry name" value="HTH_CROC1"/>
    <property type="match status" value="1"/>
</dbReference>
<protein>
    <submittedName>
        <fullName evidence="2">HTH-type transcriptional regulator/antitoxin HipB</fullName>
    </submittedName>
</protein>
<dbReference type="AlphaFoldDB" id="A0A7Y9IWS6"/>
<dbReference type="InterPro" id="IPR010982">
    <property type="entry name" value="Lambda_DNA-bd_dom_sf"/>
</dbReference>
<sequence>MSRHVLITSAQLSLEFQAARRALGLTQADIGARIGLSQSRVSHLELHPEQLSAEQLLAWCAVLGLELSIGKRGTAASAPAATDW</sequence>
<name>A0A7Y9IWS6_9BURK</name>
<evidence type="ECO:0000313" key="3">
    <source>
        <dbReference type="Proteomes" id="UP000542125"/>
    </source>
</evidence>
<feature type="domain" description="HTH cro/C1-type" evidence="1">
    <location>
        <begin position="16"/>
        <end position="72"/>
    </location>
</feature>
<accession>A0A7Y9IWS6</accession>